<dbReference type="EMBL" id="JAPEUY010000011">
    <property type="protein sequence ID" value="KAJ4368000.1"/>
    <property type="molecule type" value="Genomic_DNA"/>
</dbReference>
<dbReference type="AlphaFoldDB" id="A0A9W8Y5V1"/>
<protein>
    <submittedName>
        <fullName evidence="2">Uncharacterized protein</fullName>
    </submittedName>
</protein>
<sequence>MQIHSAVLSAASQSVSSPHRVGVATEAKDNANHDHQQYQQDLDTWLGDWKREDFNQPNMENEDDNHVTTSNRSSQCVVVLEAWAELNYHHAAQLLHYHDQPIPRLRDPLHKLPLRPNNPLMYIPLPTPAEITPISQQRIIEYPDLPNRLANSTRDILNWPTIILNFDDAAA</sequence>
<proteinExistence type="predicted"/>
<dbReference type="Proteomes" id="UP001140560">
    <property type="component" value="Unassembled WGS sequence"/>
</dbReference>
<name>A0A9W8Y5V1_9PLEO</name>
<reference evidence="2" key="1">
    <citation type="submission" date="2022-10" db="EMBL/GenBank/DDBJ databases">
        <title>Tapping the CABI collections for fungal endophytes: first genome assemblies for Collariella, Neodidymelliopsis, Ascochyta clinopodiicola, Didymella pomorum, Didymosphaeria variabile, Neocosmospora piperis and Neocucurbitaria cava.</title>
        <authorList>
            <person name="Hill R."/>
        </authorList>
    </citation>
    <scope>NUCLEOTIDE SEQUENCE</scope>
    <source>
        <strain evidence="2">IMI 356814</strain>
    </source>
</reference>
<gene>
    <name evidence="2" type="ORF">N0V83_006355</name>
</gene>
<evidence type="ECO:0000256" key="1">
    <source>
        <dbReference type="SAM" id="MobiDB-lite"/>
    </source>
</evidence>
<evidence type="ECO:0000313" key="3">
    <source>
        <dbReference type="Proteomes" id="UP001140560"/>
    </source>
</evidence>
<comment type="caution">
    <text evidence="2">The sequence shown here is derived from an EMBL/GenBank/DDBJ whole genome shotgun (WGS) entry which is preliminary data.</text>
</comment>
<feature type="compositionally biased region" description="Low complexity" evidence="1">
    <location>
        <begin position="1"/>
        <end position="17"/>
    </location>
</feature>
<organism evidence="2 3">
    <name type="scientific">Neocucurbitaria cava</name>
    <dbReference type="NCBI Taxonomy" id="798079"/>
    <lineage>
        <taxon>Eukaryota</taxon>
        <taxon>Fungi</taxon>
        <taxon>Dikarya</taxon>
        <taxon>Ascomycota</taxon>
        <taxon>Pezizomycotina</taxon>
        <taxon>Dothideomycetes</taxon>
        <taxon>Pleosporomycetidae</taxon>
        <taxon>Pleosporales</taxon>
        <taxon>Pleosporineae</taxon>
        <taxon>Cucurbitariaceae</taxon>
        <taxon>Neocucurbitaria</taxon>
    </lineage>
</organism>
<accession>A0A9W8Y5V1</accession>
<evidence type="ECO:0000313" key="2">
    <source>
        <dbReference type="EMBL" id="KAJ4368000.1"/>
    </source>
</evidence>
<feature type="region of interest" description="Disordered" evidence="1">
    <location>
        <begin position="1"/>
        <end position="21"/>
    </location>
</feature>
<keyword evidence="3" id="KW-1185">Reference proteome</keyword>